<organism evidence="4 5">
    <name type="scientific">Fusibacter bizertensis</name>
    <dbReference type="NCBI Taxonomy" id="1488331"/>
    <lineage>
        <taxon>Bacteria</taxon>
        <taxon>Bacillati</taxon>
        <taxon>Bacillota</taxon>
        <taxon>Clostridia</taxon>
        <taxon>Eubacteriales</taxon>
        <taxon>Eubacteriales Family XII. Incertae Sedis</taxon>
        <taxon>Fusibacter</taxon>
    </lineage>
</organism>
<evidence type="ECO:0000313" key="4">
    <source>
        <dbReference type="EMBL" id="MDH8678009.1"/>
    </source>
</evidence>
<comment type="caution">
    <text evidence="4">The sequence shown here is derived from an EMBL/GenBank/DDBJ whole genome shotgun (WGS) entry which is preliminary data.</text>
</comment>
<sequence length="325" mass="34545">MELNLNMDLGSKSKKTPFDKNLKFDLLVIGSGPAGLNAALYGKRKGLKVGVIGKKSGGQVIDTTSVENYLGFEFKTGEDLVKEFKNHVASLNVPILGDAEVEGVLKTKEGFDVKLTSGEIIKSIAVIIATGSKPRQLGVKGESEFLGKGVAYCAICDGPLFEGLDVIVAGGGNSAVEAAIDLAKIANTVTLVHRSQFRADQIVIDKLNTLENVKVMLQTEILEVKGQALMSGIVVKDKETGNESELIANGLFVEIGYLPNSTFLKGSVEFNSRDEIKVNAACETSVEGLFAAGDVTDIPYKQIIISAGEGAKAALTANDYINRMK</sequence>
<dbReference type="Gene3D" id="3.50.50.60">
    <property type="entry name" value="FAD/NAD(P)-binding domain"/>
    <property type="match status" value="2"/>
</dbReference>
<gene>
    <name evidence="4" type="ORF">QE109_07605</name>
</gene>
<dbReference type="PRINTS" id="PR00469">
    <property type="entry name" value="PNDRDTASEII"/>
</dbReference>
<dbReference type="PANTHER" id="PTHR48105">
    <property type="entry name" value="THIOREDOXIN REDUCTASE 1-RELATED-RELATED"/>
    <property type="match status" value="1"/>
</dbReference>
<keyword evidence="2" id="KW-0560">Oxidoreductase</keyword>
<dbReference type="InterPro" id="IPR023753">
    <property type="entry name" value="FAD/NAD-binding_dom"/>
</dbReference>
<keyword evidence="5" id="KW-1185">Reference proteome</keyword>
<protein>
    <submittedName>
        <fullName evidence="4">FAD-dependent oxidoreductase</fullName>
    </submittedName>
</protein>
<keyword evidence="1" id="KW-0285">Flavoprotein</keyword>
<reference evidence="4 5" key="1">
    <citation type="submission" date="2023-04" db="EMBL/GenBank/DDBJ databases">
        <title>Fusibacter bizertensis strain WBS, isolated from littoral bottom sediments of the Arctic seas - biochemical and genomic analysis.</title>
        <authorList>
            <person name="Brioukhanov A.L."/>
        </authorList>
    </citation>
    <scope>NUCLEOTIDE SEQUENCE [LARGE SCALE GENOMIC DNA]</scope>
    <source>
        <strain evidence="4 5">WBS</strain>
    </source>
</reference>
<dbReference type="InterPro" id="IPR050097">
    <property type="entry name" value="Ferredoxin-NADP_redctase_2"/>
</dbReference>
<evidence type="ECO:0000256" key="1">
    <source>
        <dbReference type="ARBA" id="ARBA00022630"/>
    </source>
</evidence>
<dbReference type="InterPro" id="IPR036188">
    <property type="entry name" value="FAD/NAD-bd_sf"/>
</dbReference>
<accession>A0ABT6NC69</accession>
<evidence type="ECO:0000259" key="3">
    <source>
        <dbReference type="Pfam" id="PF07992"/>
    </source>
</evidence>
<feature type="domain" description="FAD/NAD(P)-binding" evidence="3">
    <location>
        <begin position="24"/>
        <end position="301"/>
    </location>
</feature>
<dbReference type="RefSeq" id="WP_281093838.1">
    <property type="nucleotide sequence ID" value="NZ_JARYZI010000004.1"/>
</dbReference>
<evidence type="ECO:0000256" key="2">
    <source>
        <dbReference type="ARBA" id="ARBA00023002"/>
    </source>
</evidence>
<dbReference type="Proteomes" id="UP001158045">
    <property type="component" value="Unassembled WGS sequence"/>
</dbReference>
<proteinExistence type="predicted"/>
<dbReference type="PRINTS" id="PR00368">
    <property type="entry name" value="FADPNR"/>
</dbReference>
<evidence type="ECO:0000313" key="5">
    <source>
        <dbReference type="Proteomes" id="UP001158045"/>
    </source>
</evidence>
<dbReference type="SUPFAM" id="SSF51905">
    <property type="entry name" value="FAD/NAD(P)-binding domain"/>
    <property type="match status" value="1"/>
</dbReference>
<dbReference type="Pfam" id="PF07992">
    <property type="entry name" value="Pyr_redox_2"/>
    <property type="match status" value="1"/>
</dbReference>
<name>A0ABT6NC69_9FIRM</name>
<dbReference type="EMBL" id="JARYZI010000004">
    <property type="protein sequence ID" value="MDH8678009.1"/>
    <property type="molecule type" value="Genomic_DNA"/>
</dbReference>